<name>A0ABQ0L9Y1_MYCCL</name>
<sequence>MKNQDSSAVAPLVHQTCPDFCARQIWLSQSPFECVTPGIMLLSGLDVKDSVHEVGMVGIWFGRWIPSPNVGSFESRLDP</sequence>
<protein>
    <submittedName>
        <fullName evidence="1">Uncharacterized protein</fullName>
    </submittedName>
</protein>
<dbReference type="EMBL" id="DF844081">
    <property type="protein sequence ID" value="GAT47931.1"/>
    <property type="molecule type" value="Genomic_DNA"/>
</dbReference>
<keyword evidence="2" id="KW-1185">Reference proteome</keyword>
<organism evidence="1 2">
    <name type="scientific">Mycena chlorophos</name>
    <name type="common">Agaric fungus</name>
    <name type="synonym">Agaricus chlorophos</name>
    <dbReference type="NCBI Taxonomy" id="658473"/>
    <lineage>
        <taxon>Eukaryota</taxon>
        <taxon>Fungi</taxon>
        <taxon>Dikarya</taxon>
        <taxon>Basidiomycota</taxon>
        <taxon>Agaricomycotina</taxon>
        <taxon>Agaricomycetes</taxon>
        <taxon>Agaricomycetidae</taxon>
        <taxon>Agaricales</taxon>
        <taxon>Marasmiineae</taxon>
        <taxon>Mycenaceae</taxon>
        <taxon>Mycena</taxon>
    </lineage>
</organism>
<accession>A0ABQ0L9Y1</accession>
<dbReference type="Proteomes" id="UP000815677">
    <property type="component" value="Unassembled WGS sequence"/>
</dbReference>
<gene>
    <name evidence="1" type="ORF">MCHLO_05371</name>
</gene>
<evidence type="ECO:0000313" key="1">
    <source>
        <dbReference type="EMBL" id="GAT47931.1"/>
    </source>
</evidence>
<evidence type="ECO:0000313" key="2">
    <source>
        <dbReference type="Proteomes" id="UP000815677"/>
    </source>
</evidence>
<proteinExistence type="predicted"/>
<reference evidence="1" key="1">
    <citation type="submission" date="2014-09" db="EMBL/GenBank/DDBJ databases">
        <title>Genome sequence of the luminous mushroom Mycena chlorophos for searching fungal bioluminescence genes.</title>
        <authorList>
            <person name="Tanaka Y."/>
            <person name="Kasuga D."/>
            <person name="Oba Y."/>
            <person name="Hase S."/>
            <person name="Sato K."/>
            <person name="Oba Y."/>
            <person name="Sakakibara Y."/>
        </authorList>
    </citation>
    <scope>NUCLEOTIDE SEQUENCE</scope>
</reference>